<evidence type="ECO:0000256" key="1">
    <source>
        <dbReference type="ARBA" id="ARBA00007920"/>
    </source>
</evidence>
<evidence type="ECO:0000313" key="6">
    <source>
        <dbReference type="Proteomes" id="UP001049176"/>
    </source>
</evidence>
<name>A0A9P7RN71_9AGAR</name>
<dbReference type="PANTHER" id="PTHR12482">
    <property type="entry name" value="LIPASE ROG1-RELATED-RELATED"/>
    <property type="match status" value="1"/>
</dbReference>
<evidence type="ECO:0000256" key="2">
    <source>
        <dbReference type="SAM" id="MobiDB-lite"/>
    </source>
</evidence>
<dbReference type="AlphaFoldDB" id="A0A9P7RN71"/>
<organism evidence="5 6">
    <name type="scientific">Marasmius oreades</name>
    <name type="common">fairy-ring Marasmius</name>
    <dbReference type="NCBI Taxonomy" id="181124"/>
    <lineage>
        <taxon>Eukaryota</taxon>
        <taxon>Fungi</taxon>
        <taxon>Dikarya</taxon>
        <taxon>Basidiomycota</taxon>
        <taxon>Agaricomycotina</taxon>
        <taxon>Agaricomycetes</taxon>
        <taxon>Agaricomycetidae</taxon>
        <taxon>Agaricales</taxon>
        <taxon>Marasmiineae</taxon>
        <taxon>Marasmiaceae</taxon>
        <taxon>Marasmius</taxon>
    </lineage>
</organism>
<feature type="transmembrane region" description="Helical" evidence="3">
    <location>
        <begin position="266"/>
        <end position="288"/>
    </location>
</feature>
<dbReference type="Pfam" id="PF05057">
    <property type="entry name" value="DUF676"/>
    <property type="match status" value="1"/>
</dbReference>
<feature type="domain" description="DUF676" evidence="4">
    <location>
        <begin position="2"/>
        <end position="198"/>
    </location>
</feature>
<keyword evidence="6" id="KW-1185">Reference proteome</keyword>
<dbReference type="PANTHER" id="PTHR12482:SF62">
    <property type="entry name" value="LIPASE ROG1-RELATED"/>
    <property type="match status" value="1"/>
</dbReference>
<evidence type="ECO:0000256" key="3">
    <source>
        <dbReference type="SAM" id="Phobius"/>
    </source>
</evidence>
<comment type="similarity">
    <text evidence="1">Belongs to the putative lipase ROG1 family.</text>
</comment>
<dbReference type="SUPFAM" id="SSF53474">
    <property type="entry name" value="alpha/beta-Hydrolases"/>
    <property type="match status" value="1"/>
</dbReference>
<keyword evidence="3" id="KW-0472">Membrane</keyword>
<dbReference type="InterPro" id="IPR007751">
    <property type="entry name" value="DUF676_lipase-like"/>
</dbReference>
<dbReference type="RefSeq" id="XP_043002878.1">
    <property type="nucleotide sequence ID" value="XM_043159278.1"/>
</dbReference>
<comment type="caution">
    <text evidence="5">The sequence shown here is derived from an EMBL/GenBank/DDBJ whole genome shotgun (WGS) entry which is preliminary data.</text>
</comment>
<dbReference type="Gene3D" id="3.40.50.1820">
    <property type="entry name" value="alpha/beta hydrolase"/>
    <property type="match status" value="1"/>
</dbReference>
<gene>
    <name evidence="5" type="ORF">E1B28_002362</name>
</gene>
<dbReference type="EMBL" id="CM032190">
    <property type="protein sequence ID" value="KAG7086407.1"/>
    <property type="molecule type" value="Genomic_DNA"/>
</dbReference>
<dbReference type="InterPro" id="IPR044294">
    <property type="entry name" value="Lipase-like"/>
</dbReference>
<reference evidence="5" key="1">
    <citation type="journal article" date="2021" name="Genome Biol. Evol.">
        <title>The assembled and annotated genome of the fairy-ring fungus Marasmius oreades.</title>
        <authorList>
            <person name="Hiltunen M."/>
            <person name="Ament-Velasquez S.L."/>
            <person name="Johannesson H."/>
        </authorList>
    </citation>
    <scope>NUCLEOTIDE SEQUENCE</scope>
    <source>
        <strain evidence="5">03SP1</strain>
    </source>
</reference>
<keyword evidence="3" id="KW-1133">Transmembrane helix</keyword>
<dbReference type="GeneID" id="66071438"/>
<protein>
    <recommendedName>
        <fullName evidence="4">DUF676 domain-containing protein</fullName>
    </recommendedName>
</protein>
<proteinExistence type="inferred from homology"/>
<dbReference type="OrthoDB" id="273452at2759"/>
<feature type="compositionally biased region" description="Low complexity" evidence="2">
    <location>
        <begin position="342"/>
        <end position="372"/>
    </location>
</feature>
<keyword evidence="3" id="KW-0812">Transmembrane</keyword>
<evidence type="ECO:0000259" key="4">
    <source>
        <dbReference type="Pfam" id="PF05057"/>
    </source>
</evidence>
<sequence>MSQPIHLLVLVHGMWGNPSNLKQLELHASQKPEFHVMVAKANSEDSTYDGIDWGGERVAQEVLDEVHALSQEGKAVTRFSITGYSLGGLVSRYVIGILYQKRFFDDVTPVNFSSIATPHLGLPRYPSVMSYLGTIVGPRLLSRTGEQFYCVDKWSHTGRPLLEVMADPQRIFYQALAKFQEFRIFANAVYDLTVPYVTAAIEVDDPFVDHTTNGIQITLRDDYPRIIKSYTLPTSPPPKIKSKESKKSGKRPFMPPFLVFRFPLNILFYISLPFFVPVVITLLSVRLMKASNKSKIRIKLLEEGEKSAETLAKVLAKVEEAVEETVGNLIHGDSSPSPSPPSSFSTSASADEVSFSTTSTTSTTPSTLPPASKGKDVLSPLQKRIASQLNTLPIKKELAFFDDVYNAHGTIIMRDAKRFPFQKIGEGVVRKWGDSLRA</sequence>
<dbReference type="Proteomes" id="UP001049176">
    <property type="component" value="Chromosome 10"/>
</dbReference>
<dbReference type="KEGG" id="more:E1B28_002362"/>
<accession>A0A9P7RN71</accession>
<dbReference type="InterPro" id="IPR029058">
    <property type="entry name" value="AB_hydrolase_fold"/>
</dbReference>
<feature type="region of interest" description="Disordered" evidence="2">
    <location>
        <begin position="328"/>
        <end position="376"/>
    </location>
</feature>
<evidence type="ECO:0000313" key="5">
    <source>
        <dbReference type="EMBL" id="KAG7086407.1"/>
    </source>
</evidence>